<dbReference type="Proteomes" id="UP000176791">
    <property type="component" value="Unassembled WGS sequence"/>
</dbReference>
<reference evidence="2 3" key="1">
    <citation type="journal article" date="2016" name="Nat. Commun.">
        <title>Thousands of microbial genomes shed light on interconnected biogeochemical processes in an aquifer system.</title>
        <authorList>
            <person name="Anantharaman K."/>
            <person name="Brown C.T."/>
            <person name="Hug L.A."/>
            <person name="Sharon I."/>
            <person name="Castelle C.J."/>
            <person name="Probst A.J."/>
            <person name="Thomas B.C."/>
            <person name="Singh A."/>
            <person name="Wilkins M.J."/>
            <person name="Karaoz U."/>
            <person name="Brodie E.L."/>
            <person name="Williams K.H."/>
            <person name="Hubbard S.S."/>
            <person name="Banfield J.F."/>
        </authorList>
    </citation>
    <scope>NUCLEOTIDE SEQUENCE [LARGE SCALE GENOMIC DNA]</scope>
</reference>
<evidence type="ECO:0000259" key="1">
    <source>
        <dbReference type="Pfam" id="PF01850"/>
    </source>
</evidence>
<dbReference type="SUPFAM" id="SSF88723">
    <property type="entry name" value="PIN domain-like"/>
    <property type="match status" value="1"/>
</dbReference>
<dbReference type="EMBL" id="MEZN01000019">
    <property type="protein sequence ID" value="OGD56262.1"/>
    <property type="molecule type" value="Genomic_DNA"/>
</dbReference>
<name>A0A1F5DMA0_9BACT</name>
<dbReference type="STRING" id="1797460.A3E73_02375"/>
<dbReference type="GO" id="GO:0004521">
    <property type="term" value="F:RNA endonuclease activity"/>
    <property type="evidence" value="ECO:0007669"/>
    <property type="project" value="InterPro"/>
</dbReference>
<dbReference type="Pfam" id="PF01850">
    <property type="entry name" value="PIN"/>
    <property type="match status" value="1"/>
</dbReference>
<dbReference type="InterPro" id="IPR029060">
    <property type="entry name" value="PIN-like_dom_sf"/>
</dbReference>
<dbReference type="GO" id="GO:0016075">
    <property type="term" value="P:rRNA catabolic process"/>
    <property type="evidence" value="ECO:0007669"/>
    <property type="project" value="TreeGrafter"/>
</dbReference>
<sequence length="135" mass="15486">MPDSVFIDTGFFKALVDGDDDFNQQAEKLWQRLRGSGKVLITSNFIVDESLTVIRVKCCLEKALKFRDLLAEHSHIIKIIRVTVADEAGAWQWFEKDWSKLSFTDCVSFALMKRLGIKRAAAFDEHFKRAGFKLV</sequence>
<evidence type="ECO:0000313" key="3">
    <source>
        <dbReference type="Proteomes" id="UP000176791"/>
    </source>
</evidence>
<organism evidence="2 3">
    <name type="scientific">Candidatus Beckwithbacteria bacterium RIFCSPHIGHO2_12_FULL_47_17</name>
    <dbReference type="NCBI Taxonomy" id="1797460"/>
    <lineage>
        <taxon>Bacteria</taxon>
        <taxon>Candidatus Beckwithiibacteriota</taxon>
    </lineage>
</organism>
<proteinExistence type="predicted"/>
<accession>A0A1F5DMA0</accession>
<dbReference type="InterPro" id="IPR002716">
    <property type="entry name" value="PIN_dom"/>
</dbReference>
<comment type="caution">
    <text evidence="2">The sequence shown here is derived from an EMBL/GenBank/DDBJ whole genome shotgun (WGS) entry which is preliminary data.</text>
</comment>
<dbReference type="PANTHER" id="PTHR42188">
    <property type="entry name" value="23S RRNA-SPECIFIC ENDONUCLEASE VAPC20"/>
    <property type="match status" value="1"/>
</dbReference>
<gene>
    <name evidence="2" type="ORF">A3E73_02375</name>
</gene>
<protein>
    <recommendedName>
        <fullName evidence="1">PIN domain-containing protein</fullName>
    </recommendedName>
</protein>
<dbReference type="AlphaFoldDB" id="A0A1F5DMA0"/>
<feature type="domain" description="PIN" evidence="1">
    <location>
        <begin position="5"/>
        <end position="132"/>
    </location>
</feature>
<dbReference type="Gene3D" id="3.40.50.1010">
    <property type="entry name" value="5'-nuclease"/>
    <property type="match status" value="1"/>
</dbReference>
<evidence type="ECO:0000313" key="2">
    <source>
        <dbReference type="EMBL" id="OGD56262.1"/>
    </source>
</evidence>
<dbReference type="InterPro" id="IPR039018">
    <property type="entry name" value="VapC20-like"/>
</dbReference>
<dbReference type="PANTHER" id="PTHR42188:SF1">
    <property type="entry name" value="23S RRNA-SPECIFIC ENDONUCLEASE VAPC20"/>
    <property type="match status" value="1"/>
</dbReference>